<evidence type="ECO:0000256" key="11">
    <source>
        <dbReference type="ARBA" id="ARBA00029774"/>
    </source>
</evidence>
<feature type="binding site" evidence="14">
    <location>
        <position position="58"/>
    </location>
    <ligand>
        <name>ATP</name>
        <dbReference type="ChEBI" id="CHEBI:30616"/>
    </ligand>
</feature>
<comment type="catalytic activity">
    <reaction evidence="12 13">
        <text>L-threonine + hydrogencarbonate + ATP = L-threonylcarbamoyladenylate + diphosphate + H2O</text>
        <dbReference type="Rhea" id="RHEA:36407"/>
        <dbReference type="ChEBI" id="CHEBI:15377"/>
        <dbReference type="ChEBI" id="CHEBI:17544"/>
        <dbReference type="ChEBI" id="CHEBI:30616"/>
        <dbReference type="ChEBI" id="CHEBI:33019"/>
        <dbReference type="ChEBI" id="CHEBI:57926"/>
        <dbReference type="ChEBI" id="CHEBI:73682"/>
        <dbReference type="EC" id="2.7.7.87"/>
    </reaction>
</comment>
<evidence type="ECO:0000256" key="7">
    <source>
        <dbReference type="ARBA" id="ARBA00022694"/>
    </source>
</evidence>
<dbReference type="EMBL" id="JACICC010000001">
    <property type="protein sequence ID" value="MBB3808684.1"/>
    <property type="molecule type" value="Genomic_DNA"/>
</dbReference>
<keyword evidence="8 13" id="KW-0548">Nucleotidyltransferase</keyword>
<feature type="binding site" evidence="14">
    <location>
        <position position="118"/>
    </location>
    <ligand>
        <name>ATP</name>
        <dbReference type="ChEBI" id="CHEBI:30616"/>
    </ligand>
</feature>
<feature type="binding site" evidence="14">
    <location>
        <position position="140"/>
    </location>
    <ligand>
        <name>ATP</name>
        <dbReference type="ChEBI" id="CHEBI:30616"/>
    </ligand>
</feature>
<feature type="binding site" evidence="14">
    <location>
        <position position="192"/>
    </location>
    <ligand>
        <name>ATP</name>
        <dbReference type="ChEBI" id="CHEBI:30616"/>
    </ligand>
</feature>
<keyword evidence="7 13" id="KW-0819">tRNA processing</keyword>
<dbReference type="NCBIfam" id="TIGR00057">
    <property type="entry name" value="L-threonylcarbamoyladenylate synthase"/>
    <property type="match status" value="1"/>
</dbReference>
<evidence type="ECO:0000256" key="8">
    <source>
        <dbReference type="ARBA" id="ARBA00022695"/>
    </source>
</evidence>
<dbReference type="PROSITE" id="PS51163">
    <property type="entry name" value="YRDC"/>
    <property type="match status" value="1"/>
</dbReference>
<dbReference type="GO" id="GO:0006450">
    <property type="term" value="P:regulation of translational fidelity"/>
    <property type="evidence" value="ECO:0007669"/>
    <property type="project" value="TreeGrafter"/>
</dbReference>
<dbReference type="Gene3D" id="3.40.50.11030">
    <property type="entry name" value="Threonylcarbamoyl-AMP synthase, C-terminal domain"/>
    <property type="match status" value="1"/>
</dbReference>
<keyword evidence="18" id="KW-1185">Reference proteome</keyword>
<evidence type="ECO:0000256" key="9">
    <source>
        <dbReference type="ARBA" id="ARBA00022741"/>
    </source>
</evidence>
<reference evidence="17 18" key="1">
    <citation type="submission" date="2020-08" db="EMBL/GenBank/DDBJ databases">
        <title>Genomic Encyclopedia of Type Strains, Phase IV (KMG-IV): sequencing the most valuable type-strain genomes for metagenomic binning, comparative biology and taxonomic classification.</title>
        <authorList>
            <person name="Goeker M."/>
        </authorList>
    </citation>
    <scope>NUCLEOTIDE SEQUENCE [LARGE SCALE GENOMIC DNA]</scope>
    <source>
        <strain evidence="17 18">DSM 28760</strain>
    </source>
</reference>
<evidence type="ECO:0000256" key="10">
    <source>
        <dbReference type="ARBA" id="ARBA00022840"/>
    </source>
</evidence>
<dbReference type="PANTHER" id="PTHR17490">
    <property type="entry name" value="SUA5"/>
    <property type="match status" value="1"/>
</dbReference>
<comment type="caution">
    <text evidence="17">The sequence shown here is derived from an EMBL/GenBank/DDBJ whole genome shotgun (WGS) entry which is preliminary data.</text>
</comment>
<dbReference type="Proteomes" id="UP000537592">
    <property type="component" value="Unassembled WGS sequence"/>
</dbReference>
<evidence type="ECO:0000259" key="16">
    <source>
        <dbReference type="PROSITE" id="PS51163"/>
    </source>
</evidence>
<dbReference type="GO" id="GO:0061710">
    <property type="term" value="F:L-threonylcarbamoyladenylate synthase"/>
    <property type="evidence" value="ECO:0007669"/>
    <property type="project" value="UniProtKB-EC"/>
</dbReference>
<dbReference type="PIRSF" id="PIRSF004930">
    <property type="entry name" value="Tln_factor_SUA5"/>
    <property type="match status" value="1"/>
</dbReference>
<feature type="domain" description="YrdC-like" evidence="16">
    <location>
        <begin position="9"/>
        <end position="196"/>
    </location>
</feature>
<dbReference type="Pfam" id="PF01300">
    <property type="entry name" value="Sua5_yciO_yrdC"/>
    <property type="match status" value="1"/>
</dbReference>
<dbReference type="GO" id="GO:0008033">
    <property type="term" value="P:tRNA processing"/>
    <property type="evidence" value="ECO:0007669"/>
    <property type="project" value="UniProtKB-KW"/>
</dbReference>
<proteinExistence type="inferred from homology"/>
<dbReference type="InterPro" id="IPR038385">
    <property type="entry name" value="Sua5/YwlC_C"/>
</dbReference>
<keyword evidence="5 13" id="KW-0963">Cytoplasm</keyword>
<feature type="binding site" evidence="14">
    <location>
        <position position="148"/>
    </location>
    <ligand>
        <name>ATP</name>
        <dbReference type="ChEBI" id="CHEBI:30616"/>
    </ligand>
</feature>
<dbReference type="AlphaFoldDB" id="A0A7W6EF80"/>
<keyword evidence="9 13" id="KW-0547">Nucleotide-binding</keyword>
<evidence type="ECO:0000313" key="17">
    <source>
        <dbReference type="EMBL" id="MBB3808684.1"/>
    </source>
</evidence>
<evidence type="ECO:0000313" key="18">
    <source>
        <dbReference type="Proteomes" id="UP000537592"/>
    </source>
</evidence>
<evidence type="ECO:0000256" key="12">
    <source>
        <dbReference type="ARBA" id="ARBA00048366"/>
    </source>
</evidence>
<feature type="region of interest" description="Disordered" evidence="15">
    <location>
        <begin position="209"/>
        <end position="229"/>
    </location>
</feature>
<evidence type="ECO:0000256" key="1">
    <source>
        <dbReference type="ARBA" id="ARBA00004496"/>
    </source>
</evidence>
<dbReference type="InterPro" id="IPR017945">
    <property type="entry name" value="DHBP_synth_RibB-like_a/b_dom"/>
</dbReference>
<sequence length="333" mass="34534">MTLLLTSVTEDIARGGALLRQGSLVAFPTETVYGLGADATNPEAVAAIYTAKERPRFNPLIAHYADSEEAFRHGMFDATARKLADAFWPGPLTLVVPKAAGCPICDLASAGLDSIAVRVPAHPVARALLREAGRPIAAPSANRSGRVSPTTAAHVLGDLDGRVAAVIDGGNTDVGVESTIVSCLGDRPVLLRPGGVTREALEEVLGERIDSPPYDTSAHRATDDSGLDSAPVAPGQLASHYAPRAYVRLDATQIKSGEAALLFGDPVPGTEHAAAVFNLSPAGDSREAAARLFSGLRALDLPGIRTIAVAPILDDGLGEAINDRLRRAAAPRA</sequence>
<dbReference type="InterPro" id="IPR005145">
    <property type="entry name" value="Sua5_C"/>
</dbReference>
<dbReference type="SUPFAM" id="SSF55821">
    <property type="entry name" value="YrdC/RibB"/>
    <property type="match status" value="1"/>
</dbReference>
<feature type="binding site" evidence="14">
    <location>
        <position position="63"/>
    </location>
    <ligand>
        <name>ATP</name>
        <dbReference type="ChEBI" id="CHEBI:30616"/>
    </ligand>
</feature>
<dbReference type="FunFam" id="3.90.870.10:FF:000009">
    <property type="entry name" value="Threonylcarbamoyl-AMP synthase, putative"/>
    <property type="match status" value="1"/>
</dbReference>
<keyword evidence="6 13" id="KW-0808">Transferase</keyword>
<feature type="binding site" evidence="14">
    <location>
        <position position="241"/>
    </location>
    <ligand>
        <name>ATP</name>
        <dbReference type="ChEBI" id="CHEBI:30616"/>
    </ligand>
</feature>
<keyword evidence="10 13" id="KW-0067">ATP-binding</keyword>
<feature type="binding site" evidence="14">
    <location>
        <position position="138"/>
    </location>
    <ligand>
        <name>L-threonine</name>
        <dbReference type="ChEBI" id="CHEBI:57926"/>
    </ligand>
</feature>
<feature type="binding site" evidence="14">
    <location>
        <position position="178"/>
    </location>
    <ligand>
        <name>L-threonine</name>
        <dbReference type="ChEBI" id="CHEBI:57926"/>
    </ligand>
</feature>
<feature type="binding site" evidence="14">
    <location>
        <position position="54"/>
    </location>
    <ligand>
        <name>ATP</name>
        <dbReference type="ChEBI" id="CHEBI:30616"/>
    </ligand>
</feature>
<comment type="subcellular location">
    <subcellularLocation>
        <location evidence="1 13">Cytoplasm</location>
    </subcellularLocation>
</comment>
<feature type="binding site" evidence="14">
    <location>
        <position position="31"/>
    </location>
    <ligand>
        <name>L-threonine</name>
        <dbReference type="ChEBI" id="CHEBI:57926"/>
    </ligand>
</feature>
<evidence type="ECO:0000256" key="4">
    <source>
        <dbReference type="ARBA" id="ARBA00015492"/>
    </source>
</evidence>
<accession>A0A7W6EF80</accession>
<dbReference type="Pfam" id="PF03481">
    <property type="entry name" value="Sua5_C"/>
    <property type="match status" value="1"/>
</dbReference>
<dbReference type="PANTHER" id="PTHR17490:SF16">
    <property type="entry name" value="THREONYLCARBAMOYL-AMP SYNTHASE"/>
    <property type="match status" value="1"/>
</dbReference>
<dbReference type="Gene3D" id="3.90.870.10">
    <property type="entry name" value="DHBP synthase"/>
    <property type="match status" value="1"/>
</dbReference>
<dbReference type="InterPro" id="IPR006070">
    <property type="entry name" value="Sua5-like_dom"/>
</dbReference>
<dbReference type="GO" id="GO:0005737">
    <property type="term" value="C:cytoplasm"/>
    <property type="evidence" value="ECO:0007669"/>
    <property type="project" value="UniProtKB-SubCell"/>
</dbReference>
<comment type="function">
    <text evidence="13">Required for the formation of a threonylcarbamoyl group on adenosine at position 37 (t(6)A37) in tRNAs that read codons beginning with adenine.</text>
</comment>
<evidence type="ECO:0000256" key="15">
    <source>
        <dbReference type="SAM" id="MobiDB-lite"/>
    </source>
</evidence>
<dbReference type="GO" id="GO:0000049">
    <property type="term" value="F:tRNA binding"/>
    <property type="evidence" value="ECO:0007669"/>
    <property type="project" value="TreeGrafter"/>
</dbReference>
<evidence type="ECO:0000256" key="6">
    <source>
        <dbReference type="ARBA" id="ARBA00022679"/>
    </source>
</evidence>
<gene>
    <name evidence="17" type="ORF">FHS81_000738</name>
</gene>
<evidence type="ECO:0000256" key="14">
    <source>
        <dbReference type="PIRSR" id="PIRSR004930-1"/>
    </source>
</evidence>
<comment type="similarity">
    <text evidence="2 13">Belongs to the SUA5 family.</text>
</comment>
<evidence type="ECO:0000256" key="5">
    <source>
        <dbReference type="ARBA" id="ARBA00022490"/>
    </source>
</evidence>
<evidence type="ECO:0000256" key="3">
    <source>
        <dbReference type="ARBA" id="ARBA00012584"/>
    </source>
</evidence>
<evidence type="ECO:0000256" key="2">
    <source>
        <dbReference type="ARBA" id="ARBA00007663"/>
    </source>
</evidence>
<dbReference type="GO" id="GO:0005524">
    <property type="term" value="F:ATP binding"/>
    <property type="evidence" value="ECO:0007669"/>
    <property type="project" value="UniProtKB-UniRule"/>
</dbReference>
<name>A0A7W6EF80_9HYPH</name>
<protein>
    <recommendedName>
        <fullName evidence="4 13">Threonylcarbamoyl-AMP synthase</fullName>
        <shortName evidence="13">TC-AMP synthase</shortName>
        <ecNumber evidence="3 13">2.7.7.87</ecNumber>
    </recommendedName>
    <alternativeName>
        <fullName evidence="11 13">L-threonylcarbamoyladenylate synthase</fullName>
    </alternativeName>
</protein>
<dbReference type="InterPro" id="IPR010923">
    <property type="entry name" value="T(6)A37_SUA5"/>
</dbReference>
<dbReference type="EC" id="2.7.7.87" evidence="3 13"/>
<evidence type="ECO:0000256" key="13">
    <source>
        <dbReference type="PIRNR" id="PIRNR004930"/>
    </source>
</evidence>
<organism evidence="17 18">
    <name type="scientific">Pseudochelatococcus contaminans</name>
    <dbReference type="NCBI Taxonomy" id="1538103"/>
    <lineage>
        <taxon>Bacteria</taxon>
        <taxon>Pseudomonadati</taxon>
        <taxon>Pseudomonadota</taxon>
        <taxon>Alphaproteobacteria</taxon>
        <taxon>Hyphomicrobiales</taxon>
        <taxon>Chelatococcaceae</taxon>
        <taxon>Pseudochelatococcus</taxon>
    </lineage>
</organism>
<dbReference type="RefSeq" id="WP_246374473.1">
    <property type="nucleotide sequence ID" value="NZ_JACICC010000001.1"/>
</dbReference>
<dbReference type="GO" id="GO:0003725">
    <property type="term" value="F:double-stranded RNA binding"/>
    <property type="evidence" value="ECO:0007669"/>
    <property type="project" value="UniProtKB-UniRule"/>
</dbReference>
<dbReference type="InterPro" id="IPR050156">
    <property type="entry name" value="TC-AMP_synthase_SUA5"/>
</dbReference>